<dbReference type="eggNOG" id="COG3858">
    <property type="taxonomic scope" value="Bacteria"/>
</dbReference>
<dbReference type="Gene3D" id="3.10.50.10">
    <property type="match status" value="1"/>
</dbReference>
<evidence type="ECO:0000259" key="3">
    <source>
        <dbReference type="PROSITE" id="PS51782"/>
    </source>
</evidence>
<dbReference type="InterPro" id="IPR018392">
    <property type="entry name" value="LysM"/>
</dbReference>
<dbReference type="GO" id="GO:0070492">
    <property type="term" value="F:oligosaccharide binding"/>
    <property type="evidence" value="ECO:0007669"/>
    <property type="project" value="TreeGrafter"/>
</dbReference>
<accession>A9KRF0</accession>
<dbReference type="GO" id="GO:0016798">
    <property type="term" value="F:hydrolase activity, acting on glycosyl bonds"/>
    <property type="evidence" value="ECO:0007669"/>
    <property type="project" value="UniProtKB-KW"/>
</dbReference>
<dbReference type="Pfam" id="PF00704">
    <property type="entry name" value="Glyco_hydro_18"/>
    <property type="match status" value="1"/>
</dbReference>
<dbReference type="GO" id="GO:0005975">
    <property type="term" value="P:carbohydrate metabolic process"/>
    <property type="evidence" value="ECO:0007669"/>
    <property type="project" value="InterPro"/>
</dbReference>
<feature type="domain" description="GH18" evidence="4">
    <location>
        <begin position="106"/>
        <end position="423"/>
    </location>
</feature>
<dbReference type="Gene3D" id="3.20.20.80">
    <property type="entry name" value="Glycosidases"/>
    <property type="match status" value="1"/>
</dbReference>
<dbReference type="SUPFAM" id="SSF54106">
    <property type="entry name" value="LysM domain"/>
    <property type="match status" value="2"/>
</dbReference>
<dbReference type="InterPro" id="IPR036779">
    <property type="entry name" value="LysM_dom_sf"/>
</dbReference>
<dbReference type="InterPro" id="IPR017853">
    <property type="entry name" value="GH"/>
</dbReference>
<dbReference type="Proteomes" id="UP000000370">
    <property type="component" value="Chromosome"/>
</dbReference>
<dbReference type="PANTHER" id="PTHR46066">
    <property type="entry name" value="CHITINASE DOMAIN-CONTAINING PROTEIN 1 FAMILY MEMBER"/>
    <property type="match status" value="1"/>
</dbReference>
<evidence type="ECO:0000256" key="2">
    <source>
        <dbReference type="ARBA" id="ARBA00023295"/>
    </source>
</evidence>
<dbReference type="Gene3D" id="3.10.350.10">
    <property type="entry name" value="LysM domain"/>
    <property type="match status" value="2"/>
</dbReference>
<dbReference type="InterPro" id="IPR011583">
    <property type="entry name" value="Chitinase_II/V-like_cat"/>
</dbReference>
<dbReference type="InterPro" id="IPR029070">
    <property type="entry name" value="Chitinase_insertion_sf"/>
</dbReference>
<gene>
    <name evidence="5" type="ordered locus">Cphy_1652</name>
</gene>
<reference evidence="6" key="1">
    <citation type="submission" date="2007-11" db="EMBL/GenBank/DDBJ databases">
        <title>Complete genome sequence of Clostridium phytofermentans ISDg.</title>
        <authorList>
            <person name="Leschine S.B."/>
            <person name="Warnick T.A."/>
            <person name="Blanchard J.L."/>
            <person name="Schnell D.J."/>
            <person name="Petit E.L."/>
            <person name="LaTouf W.G."/>
            <person name="Copeland A."/>
            <person name="Lucas S."/>
            <person name="Lapidus A."/>
            <person name="Barry K."/>
            <person name="Glavina del Rio T."/>
            <person name="Dalin E."/>
            <person name="Tice H."/>
            <person name="Pitluck S."/>
            <person name="Kiss H."/>
            <person name="Brettin T."/>
            <person name="Bruce D."/>
            <person name="Detter J.C."/>
            <person name="Han C."/>
            <person name="Kuske C."/>
            <person name="Schmutz J."/>
            <person name="Larimer F."/>
            <person name="Land M."/>
            <person name="Hauser L."/>
            <person name="Kyrpides N."/>
            <person name="Kim E.A."/>
            <person name="Richardson P."/>
        </authorList>
    </citation>
    <scope>NUCLEOTIDE SEQUENCE [LARGE SCALE GENOMIC DNA]</scope>
    <source>
        <strain evidence="6">ATCC 700394 / DSM 18823 / ISDg</strain>
    </source>
</reference>
<keyword evidence="1" id="KW-0378">Hydrolase</keyword>
<dbReference type="RefSeq" id="WP_012199678.1">
    <property type="nucleotide sequence ID" value="NC_010001.1"/>
</dbReference>
<evidence type="ECO:0000259" key="4">
    <source>
        <dbReference type="PROSITE" id="PS51910"/>
    </source>
</evidence>
<dbReference type="GO" id="GO:0012505">
    <property type="term" value="C:endomembrane system"/>
    <property type="evidence" value="ECO:0007669"/>
    <property type="project" value="TreeGrafter"/>
</dbReference>
<dbReference type="CAZy" id="CBM50">
    <property type="family name" value="Carbohydrate-Binding Module Family 50"/>
</dbReference>
<protein>
    <submittedName>
        <fullName evidence="5">Peptidoglycan-binding LysM</fullName>
    </submittedName>
</protein>
<name>A9KRF0_LACP7</name>
<dbReference type="STRING" id="357809.Cphy_1652"/>
<dbReference type="AlphaFoldDB" id="A9KRF0"/>
<feature type="domain" description="LysM" evidence="3">
    <location>
        <begin position="2"/>
        <end position="46"/>
    </location>
</feature>
<dbReference type="GO" id="GO:0008061">
    <property type="term" value="F:chitin binding"/>
    <property type="evidence" value="ECO:0007669"/>
    <property type="project" value="InterPro"/>
</dbReference>
<dbReference type="PANTHER" id="PTHR46066:SF2">
    <property type="entry name" value="CHITINASE DOMAIN-CONTAINING PROTEIN 1"/>
    <property type="match status" value="1"/>
</dbReference>
<dbReference type="CDD" id="cd02874">
    <property type="entry name" value="GH18_CFLE_spore_hydrolase"/>
    <property type="match status" value="1"/>
</dbReference>
<proteinExistence type="predicted"/>
<dbReference type="InterPro" id="IPR001223">
    <property type="entry name" value="Glyco_hydro18_cat"/>
</dbReference>
<evidence type="ECO:0000313" key="5">
    <source>
        <dbReference type="EMBL" id="ABX42024.1"/>
    </source>
</evidence>
<dbReference type="HOGENOM" id="CLU_037415_4_1_9"/>
<dbReference type="CAZy" id="GH18">
    <property type="family name" value="Glycoside Hydrolase Family 18"/>
</dbReference>
<dbReference type="EMBL" id="CP000885">
    <property type="protein sequence ID" value="ABX42024.1"/>
    <property type="molecule type" value="Genomic_DNA"/>
</dbReference>
<dbReference type="SMART" id="SM00257">
    <property type="entry name" value="LysM"/>
    <property type="match status" value="2"/>
</dbReference>
<dbReference type="SUPFAM" id="SSF51445">
    <property type="entry name" value="(Trans)glycosidases"/>
    <property type="match status" value="1"/>
</dbReference>
<dbReference type="SMART" id="SM00636">
    <property type="entry name" value="Glyco_18"/>
    <property type="match status" value="1"/>
</dbReference>
<keyword evidence="2" id="KW-0326">Glycosidase</keyword>
<dbReference type="Pfam" id="PF01476">
    <property type="entry name" value="LysM"/>
    <property type="match status" value="2"/>
</dbReference>
<evidence type="ECO:0000256" key="1">
    <source>
        <dbReference type="ARBA" id="ARBA00022801"/>
    </source>
</evidence>
<dbReference type="KEGG" id="cpy:Cphy_1652"/>
<keyword evidence="6" id="KW-1185">Reference proteome</keyword>
<dbReference type="PROSITE" id="PS51910">
    <property type="entry name" value="GH18_2"/>
    <property type="match status" value="1"/>
</dbReference>
<dbReference type="OrthoDB" id="9769314at2"/>
<dbReference type="CDD" id="cd00118">
    <property type="entry name" value="LysM"/>
    <property type="match status" value="2"/>
</dbReference>
<feature type="domain" description="LysM" evidence="3">
    <location>
        <begin position="51"/>
        <end position="96"/>
    </location>
</feature>
<sequence length="423" mass="48086">MEIHVVKPGDSVLSIANQYGVSVQRLIFDNEIYTPENLVVGQALLILHPTKIYQVKPGDTLYSIAQDFQVSVISLIRNNPYIIQERQLSEGQVLVITYEGVRDKIISTNGYVYPYVNRQVLEQTLPYLTNLSIFSYGFTTEGELIPIDDDEVLEITTKHGVGPVLTLTPLDENGMFNNALVSAVAQNVEVRDHLIDELLAVVKEKQYVGVNVDFEYIKAEDRIGFAEFVAELTRRMNEEDFFVSVALAPKTSENQPGLLYEGMDYRLLGEAANSVLLMTYEWGYTYSEPMAVAPINKVREVLDFAVTQIPVDRIDMGIPNYGYDWALPYVKGETRARAIGNIEAVQIAAANNAVIQFDEVAQTPFFTYTREGVDHEVWFEDVRSIKAKLDLVKEYDFRGVGYWQLMRLFRPNWLLLNSMFEIL</sequence>
<dbReference type="InterPro" id="IPR041704">
    <property type="entry name" value="CFLE_GH18"/>
</dbReference>
<evidence type="ECO:0000313" key="6">
    <source>
        <dbReference type="Proteomes" id="UP000000370"/>
    </source>
</evidence>
<dbReference type="PROSITE" id="PS51782">
    <property type="entry name" value="LYSM"/>
    <property type="match status" value="2"/>
</dbReference>
<organism evidence="5 6">
    <name type="scientific">Lachnoclostridium phytofermentans (strain ATCC 700394 / DSM 18823 / ISDg)</name>
    <name type="common">Clostridium phytofermentans</name>
    <dbReference type="NCBI Taxonomy" id="357809"/>
    <lineage>
        <taxon>Bacteria</taxon>
        <taxon>Bacillati</taxon>
        <taxon>Bacillota</taxon>
        <taxon>Clostridia</taxon>
        <taxon>Lachnospirales</taxon>
        <taxon>Lachnospiraceae</taxon>
    </lineage>
</organism>
<dbReference type="eggNOG" id="COG1388">
    <property type="taxonomic scope" value="Bacteria"/>
</dbReference>